<dbReference type="GO" id="GO:0016020">
    <property type="term" value="C:membrane"/>
    <property type="evidence" value="ECO:0007669"/>
    <property type="project" value="UniProtKB-SubCell"/>
</dbReference>
<evidence type="ECO:0000256" key="6">
    <source>
        <dbReference type="SAM" id="MobiDB-lite"/>
    </source>
</evidence>
<dbReference type="PANTHER" id="PTHR33048:SF166">
    <property type="entry name" value="PTH11-LIKE INTEGRAL MEMBRANE PROTEIN"/>
    <property type="match status" value="1"/>
</dbReference>
<dbReference type="AlphaFoldDB" id="A0A9N9PUJ5"/>
<evidence type="ECO:0000256" key="7">
    <source>
        <dbReference type="SAM" id="Phobius"/>
    </source>
</evidence>
<protein>
    <recommendedName>
        <fullName evidence="8">Rhodopsin domain-containing protein</fullName>
    </recommendedName>
</protein>
<evidence type="ECO:0000256" key="3">
    <source>
        <dbReference type="ARBA" id="ARBA00022989"/>
    </source>
</evidence>
<name>A0A9N9PUJ5_9HELO</name>
<evidence type="ECO:0000256" key="1">
    <source>
        <dbReference type="ARBA" id="ARBA00004141"/>
    </source>
</evidence>
<proteinExistence type="inferred from homology"/>
<evidence type="ECO:0000256" key="4">
    <source>
        <dbReference type="ARBA" id="ARBA00023136"/>
    </source>
</evidence>
<gene>
    <name evidence="9" type="ORF">HYALB_00006820</name>
</gene>
<keyword evidence="2 7" id="KW-0812">Transmembrane</keyword>
<feature type="transmembrane region" description="Helical" evidence="7">
    <location>
        <begin position="6"/>
        <end position="27"/>
    </location>
</feature>
<comment type="subcellular location">
    <subcellularLocation>
        <location evidence="1">Membrane</location>
        <topology evidence="1">Multi-pass membrane protein</topology>
    </subcellularLocation>
</comment>
<feature type="compositionally biased region" description="Basic residues" evidence="6">
    <location>
        <begin position="136"/>
        <end position="147"/>
    </location>
</feature>
<keyword evidence="4 7" id="KW-0472">Membrane</keyword>
<dbReference type="EMBL" id="CAJVRM010000143">
    <property type="protein sequence ID" value="CAG8975613.1"/>
    <property type="molecule type" value="Genomic_DNA"/>
</dbReference>
<dbReference type="InterPro" id="IPR052337">
    <property type="entry name" value="SAT4-like"/>
</dbReference>
<feature type="transmembrane region" description="Helical" evidence="7">
    <location>
        <begin position="39"/>
        <end position="59"/>
    </location>
</feature>
<keyword evidence="3 7" id="KW-1133">Transmembrane helix</keyword>
<evidence type="ECO:0000313" key="10">
    <source>
        <dbReference type="Proteomes" id="UP000701801"/>
    </source>
</evidence>
<comment type="similarity">
    <text evidence="5">Belongs to the SAT4 family.</text>
</comment>
<dbReference type="OrthoDB" id="3903189at2759"/>
<evidence type="ECO:0000259" key="8">
    <source>
        <dbReference type="Pfam" id="PF20684"/>
    </source>
</evidence>
<accession>A0A9N9PUJ5</accession>
<sequence length="221" mass="25065">MVESLVLGILNIFTDIMLIILPLPTLLKLKRSGYAKFRILFLFTLGIFLVAITVIRLPFNFKDLTFQEHLTTLTSVEIFVAAFIANTPTLYALRKPHPCSSEQTNCPLREIHHDEYPKSDKRNFDGSSTSGDTSMKRQKKPTKNVLTKKAKPIQELSGVVPEAQIGDEKRQHTMHGRSNTMEWVLGEQINKDIARKAEIINGKVECVGEDVKRYTFDEMGT</sequence>
<dbReference type="InterPro" id="IPR049326">
    <property type="entry name" value="Rhodopsin_dom_fungi"/>
</dbReference>
<evidence type="ECO:0000256" key="5">
    <source>
        <dbReference type="ARBA" id="ARBA00038359"/>
    </source>
</evidence>
<reference evidence="9" key="1">
    <citation type="submission" date="2021-07" db="EMBL/GenBank/DDBJ databases">
        <authorList>
            <person name="Durling M."/>
        </authorList>
    </citation>
    <scope>NUCLEOTIDE SEQUENCE</scope>
</reference>
<evidence type="ECO:0000313" key="9">
    <source>
        <dbReference type="EMBL" id="CAG8975613.1"/>
    </source>
</evidence>
<feature type="transmembrane region" description="Helical" evidence="7">
    <location>
        <begin position="71"/>
        <end position="93"/>
    </location>
</feature>
<keyword evidence="10" id="KW-1185">Reference proteome</keyword>
<evidence type="ECO:0000256" key="2">
    <source>
        <dbReference type="ARBA" id="ARBA00022692"/>
    </source>
</evidence>
<dbReference type="Pfam" id="PF20684">
    <property type="entry name" value="Fung_rhodopsin"/>
    <property type="match status" value="1"/>
</dbReference>
<feature type="region of interest" description="Disordered" evidence="6">
    <location>
        <begin position="116"/>
        <end position="147"/>
    </location>
</feature>
<dbReference type="Proteomes" id="UP000701801">
    <property type="component" value="Unassembled WGS sequence"/>
</dbReference>
<feature type="domain" description="Rhodopsin" evidence="8">
    <location>
        <begin position="6"/>
        <end position="93"/>
    </location>
</feature>
<comment type="caution">
    <text evidence="9">The sequence shown here is derived from an EMBL/GenBank/DDBJ whole genome shotgun (WGS) entry which is preliminary data.</text>
</comment>
<organism evidence="9 10">
    <name type="scientific">Hymenoscyphus albidus</name>
    <dbReference type="NCBI Taxonomy" id="595503"/>
    <lineage>
        <taxon>Eukaryota</taxon>
        <taxon>Fungi</taxon>
        <taxon>Dikarya</taxon>
        <taxon>Ascomycota</taxon>
        <taxon>Pezizomycotina</taxon>
        <taxon>Leotiomycetes</taxon>
        <taxon>Helotiales</taxon>
        <taxon>Helotiaceae</taxon>
        <taxon>Hymenoscyphus</taxon>
    </lineage>
</organism>
<dbReference type="PANTHER" id="PTHR33048">
    <property type="entry name" value="PTH11-LIKE INTEGRAL MEMBRANE PROTEIN (AFU_ORTHOLOGUE AFUA_5G11245)"/>
    <property type="match status" value="1"/>
</dbReference>